<dbReference type="UniPathway" id="UPA00115">
    <property type="reaction ID" value="UER00414"/>
</dbReference>
<dbReference type="GO" id="GO:0006098">
    <property type="term" value="P:pentose-phosphate shunt"/>
    <property type="evidence" value="ECO:0007669"/>
    <property type="project" value="UniProtKB-UniRule"/>
</dbReference>
<dbReference type="Pfam" id="PF00923">
    <property type="entry name" value="TAL_FSA"/>
    <property type="match status" value="1"/>
</dbReference>
<dbReference type="PANTHER" id="PTHR10683">
    <property type="entry name" value="TRANSALDOLASE"/>
    <property type="match status" value="1"/>
</dbReference>
<reference evidence="10 11" key="1">
    <citation type="submission" date="2017-09" db="EMBL/GenBank/DDBJ databases">
        <title>Depth-based differentiation of microbial function through sediment-hosted aquifers and enrichment of novel symbionts in the deep terrestrial subsurface.</title>
        <authorList>
            <person name="Probst A.J."/>
            <person name="Ladd B."/>
            <person name="Jarett J.K."/>
            <person name="Geller-Mcgrath D.E."/>
            <person name="Sieber C.M."/>
            <person name="Emerson J.B."/>
            <person name="Anantharaman K."/>
            <person name="Thomas B.C."/>
            <person name="Malmstrom R."/>
            <person name="Stieglmeier M."/>
            <person name="Klingl A."/>
            <person name="Woyke T."/>
            <person name="Ryan C.M."/>
            <person name="Banfield J.F."/>
        </authorList>
    </citation>
    <scope>NUCLEOTIDE SEQUENCE [LARGE SCALE GENOMIC DNA]</scope>
    <source>
        <strain evidence="10">CG17_big_fil_post_rev_8_21_14_2_50_48_46</strain>
    </source>
</reference>
<comment type="caution">
    <text evidence="10">The sequence shown here is derived from an EMBL/GenBank/DDBJ whole genome shotgun (WGS) entry which is preliminary data.</text>
</comment>
<dbReference type="EC" id="2.2.1.2" evidence="9"/>
<gene>
    <name evidence="10" type="primary">fsa</name>
    <name evidence="9" type="synonym">tal</name>
    <name evidence="10" type="ORF">COW36_23555</name>
</gene>
<dbReference type="EMBL" id="PFFQ01000065">
    <property type="protein sequence ID" value="PIW14017.1"/>
    <property type="molecule type" value="Genomic_DNA"/>
</dbReference>
<dbReference type="PROSITE" id="PS01054">
    <property type="entry name" value="TRANSALDOLASE_1"/>
    <property type="match status" value="1"/>
</dbReference>
<evidence type="ECO:0000256" key="8">
    <source>
        <dbReference type="ARBA" id="ARBA00048810"/>
    </source>
</evidence>
<dbReference type="CDD" id="cd00956">
    <property type="entry name" value="Transaldolase_FSA"/>
    <property type="match status" value="1"/>
</dbReference>
<organism evidence="10 11">
    <name type="scientific">bacterium (Candidatus Blackallbacteria) CG17_big_fil_post_rev_8_21_14_2_50_48_46</name>
    <dbReference type="NCBI Taxonomy" id="2014261"/>
    <lineage>
        <taxon>Bacteria</taxon>
        <taxon>Candidatus Blackallbacteria</taxon>
    </lineage>
</organism>
<dbReference type="GO" id="GO:0005975">
    <property type="term" value="P:carbohydrate metabolic process"/>
    <property type="evidence" value="ECO:0007669"/>
    <property type="project" value="InterPro"/>
</dbReference>
<accession>A0A2M7FXL5</accession>
<feature type="active site" description="Schiff-base intermediate with substrate" evidence="9">
    <location>
        <position position="83"/>
    </location>
</feature>
<keyword evidence="5 9" id="KW-0808">Transferase</keyword>
<keyword evidence="4 9" id="KW-0963">Cytoplasm</keyword>
<evidence type="ECO:0000313" key="11">
    <source>
        <dbReference type="Proteomes" id="UP000231019"/>
    </source>
</evidence>
<comment type="similarity">
    <text evidence="3 9">Belongs to the transaldolase family. Type 3B subfamily.</text>
</comment>
<dbReference type="InterPro" id="IPR004731">
    <property type="entry name" value="Transaldolase_3B/F6P_aldolase"/>
</dbReference>
<comment type="catalytic activity">
    <reaction evidence="8 9">
        <text>D-sedoheptulose 7-phosphate + D-glyceraldehyde 3-phosphate = D-erythrose 4-phosphate + beta-D-fructose 6-phosphate</text>
        <dbReference type="Rhea" id="RHEA:17053"/>
        <dbReference type="ChEBI" id="CHEBI:16897"/>
        <dbReference type="ChEBI" id="CHEBI:57483"/>
        <dbReference type="ChEBI" id="CHEBI:57634"/>
        <dbReference type="ChEBI" id="CHEBI:59776"/>
        <dbReference type="EC" id="2.2.1.2"/>
    </reaction>
</comment>
<dbReference type="PANTHER" id="PTHR10683:SF40">
    <property type="entry name" value="FRUCTOSE-6-PHOSPHATE ALDOLASE 1-RELATED"/>
    <property type="match status" value="1"/>
</dbReference>
<evidence type="ECO:0000256" key="9">
    <source>
        <dbReference type="HAMAP-Rule" id="MF_00494"/>
    </source>
</evidence>
<dbReference type="Gene3D" id="3.20.20.70">
    <property type="entry name" value="Aldolase class I"/>
    <property type="match status" value="1"/>
</dbReference>
<dbReference type="HAMAP" id="MF_00494">
    <property type="entry name" value="Transaldolase_3b"/>
    <property type="match status" value="1"/>
</dbReference>
<keyword evidence="6 9" id="KW-0570">Pentose shunt</keyword>
<dbReference type="GO" id="GO:0004801">
    <property type="term" value="F:transaldolase activity"/>
    <property type="evidence" value="ECO:0007669"/>
    <property type="project" value="UniProtKB-UniRule"/>
</dbReference>
<comment type="pathway">
    <text evidence="2 9">Carbohydrate degradation; pentose phosphate pathway; D-glyceraldehyde 3-phosphate and beta-D-fructose 6-phosphate from D-ribose 5-phosphate and D-xylulose 5-phosphate (non-oxidative stage): step 2/3.</text>
</comment>
<evidence type="ECO:0000313" key="10">
    <source>
        <dbReference type="EMBL" id="PIW14017.1"/>
    </source>
</evidence>
<evidence type="ECO:0000256" key="7">
    <source>
        <dbReference type="ARBA" id="ARBA00023270"/>
    </source>
</evidence>
<dbReference type="InterPro" id="IPR013785">
    <property type="entry name" value="Aldolase_TIM"/>
</dbReference>
<dbReference type="InterPro" id="IPR018225">
    <property type="entry name" value="Transaldolase_AS"/>
</dbReference>
<evidence type="ECO:0000256" key="6">
    <source>
        <dbReference type="ARBA" id="ARBA00023126"/>
    </source>
</evidence>
<dbReference type="SUPFAM" id="SSF51569">
    <property type="entry name" value="Aldolase"/>
    <property type="match status" value="1"/>
</dbReference>
<dbReference type="AlphaFoldDB" id="A0A2M7FXL5"/>
<protein>
    <recommendedName>
        <fullName evidence="9">Probable transaldolase</fullName>
        <ecNumber evidence="9">2.2.1.2</ecNumber>
    </recommendedName>
</protein>
<comment type="function">
    <text evidence="9">Transaldolase is important for the balance of metabolites in the pentose-phosphate pathway.</text>
</comment>
<keyword evidence="7 9" id="KW-0704">Schiff base</keyword>
<proteinExistence type="inferred from homology"/>
<dbReference type="Proteomes" id="UP000231019">
    <property type="component" value="Unassembled WGS sequence"/>
</dbReference>
<dbReference type="InterPro" id="IPR001585">
    <property type="entry name" value="TAL/FSA"/>
</dbReference>
<dbReference type="GO" id="GO:0016832">
    <property type="term" value="F:aldehyde-lyase activity"/>
    <property type="evidence" value="ECO:0007669"/>
    <property type="project" value="InterPro"/>
</dbReference>
<evidence type="ECO:0000256" key="4">
    <source>
        <dbReference type="ARBA" id="ARBA00022490"/>
    </source>
</evidence>
<name>A0A2M7FXL5_9BACT</name>
<dbReference type="InterPro" id="IPR033919">
    <property type="entry name" value="TSA/FSA_arc/bac"/>
</dbReference>
<evidence type="ECO:0000256" key="3">
    <source>
        <dbReference type="ARBA" id="ARBA00005740"/>
    </source>
</evidence>
<evidence type="ECO:0000256" key="1">
    <source>
        <dbReference type="ARBA" id="ARBA00004496"/>
    </source>
</evidence>
<dbReference type="InterPro" id="IPR022999">
    <property type="entry name" value="Transaldolase_3B"/>
</dbReference>
<dbReference type="FunFam" id="3.20.20.70:FF:000018">
    <property type="entry name" value="Probable transaldolase"/>
    <property type="match status" value="1"/>
</dbReference>
<sequence>MQFFIDTANIDEIRDAASWGIISGVTTNPSLVAKESRPHREIIEEICALVDGPISVEALSLDCEGMLKEAHEFATWSSNVVVKCPMTVEGIKATKQLSAEGIKTNVTLIFTANQALLAALAGATYVSPFVGRLDDAGQDGMALIEDIRTVFDQYYFETQILTASVRHPQHVLRAAQLGSDVSTVPYKVLKQLFYHPLTDLGIEKFLADWKKSSQGQ</sequence>
<evidence type="ECO:0000256" key="2">
    <source>
        <dbReference type="ARBA" id="ARBA00004857"/>
    </source>
</evidence>
<comment type="subcellular location">
    <subcellularLocation>
        <location evidence="1 9">Cytoplasm</location>
    </subcellularLocation>
</comment>
<dbReference type="NCBIfam" id="TIGR00875">
    <property type="entry name" value="fsa_talC_mipB"/>
    <property type="match status" value="1"/>
</dbReference>
<evidence type="ECO:0000256" key="5">
    <source>
        <dbReference type="ARBA" id="ARBA00022679"/>
    </source>
</evidence>
<dbReference type="GO" id="GO:0005737">
    <property type="term" value="C:cytoplasm"/>
    <property type="evidence" value="ECO:0007669"/>
    <property type="project" value="UniProtKB-SubCell"/>
</dbReference>